<dbReference type="EMBL" id="UGXK01000001">
    <property type="protein sequence ID" value="SUG70232.1"/>
    <property type="molecule type" value="Genomic_DNA"/>
</dbReference>
<organism evidence="2 3">
    <name type="scientific">Salmonella enterica I</name>
    <dbReference type="NCBI Taxonomy" id="59201"/>
    <lineage>
        <taxon>Bacteria</taxon>
        <taxon>Pseudomonadati</taxon>
        <taxon>Pseudomonadota</taxon>
        <taxon>Gammaproteobacteria</taxon>
        <taxon>Enterobacterales</taxon>
        <taxon>Enterobacteriaceae</taxon>
        <taxon>Salmonella</taxon>
    </lineage>
</organism>
<evidence type="ECO:0000313" key="2">
    <source>
        <dbReference type="EMBL" id="SUG70232.1"/>
    </source>
</evidence>
<reference evidence="2 3" key="1">
    <citation type="submission" date="2018-06" db="EMBL/GenBank/DDBJ databases">
        <authorList>
            <consortium name="Pathogen Informatics"/>
            <person name="Doyle S."/>
        </authorList>
    </citation>
    <scope>NUCLEOTIDE SEQUENCE [LARGE SCALE GENOMIC DNA]</scope>
    <source>
        <strain evidence="2 3">NCTC5798</strain>
    </source>
</reference>
<name>A0A379US71_SALET</name>
<dbReference type="Gene3D" id="3.30.2210.10">
    <property type="entry name" value="Integron cassette protein superfamily"/>
    <property type="match status" value="1"/>
</dbReference>
<feature type="domain" description="Integron cassette protein" evidence="1">
    <location>
        <begin position="3"/>
        <end position="94"/>
    </location>
</feature>
<accession>A0A379US71</accession>
<sequence>MSFKFTVHSNRWNHTDTYTMEKTATGWHISHIAINGDSKPNGEPILYANFDQDYIAYPSKTGDFLEWIWQELDNNNMNDQEAQTKIDELADWVSVTEKTLQCGKAGTANTVRTMTLC</sequence>
<evidence type="ECO:0000313" key="3">
    <source>
        <dbReference type="Proteomes" id="UP000255534"/>
    </source>
</evidence>
<evidence type="ECO:0000259" key="1">
    <source>
        <dbReference type="Pfam" id="PF21648"/>
    </source>
</evidence>
<dbReference type="InterPro" id="IPR048473">
    <property type="entry name" value="M1E1E6-like"/>
</dbReference>
<protein>
    <recommendedName>
        <fullName evidence="1">Integron cassette protein domain-containing protein</fullName>
    </recommendedName>
</protein>
<proteinExistence type="predicted"/>
<dbReference type="InterPro" id="IPR048474">
    <property type="entry name" value="M1E1E6-like_sf"/>
</dbReference>
<gene>
    <name evidence="2" type="ORF">NCTC5798_01336</name>
</gene>
<dbReference type="Proteomes" id="UP000255534">
    <property type="component" value="Unassembled WGS sequence"/>
</dbReference>
<dbReference type="Pfam" id="PF21648">
    <property type="entry name" value="M1E1E6-like"/>
    <property type="match status" value="1"/>
</dbReference>
<dbReference type="AlphaFoldDB" id="A0A379US71"/>